<evidence type="ECO:0000313" key="2">
    <source>
        <dbReference type="EMBL" id="SFW78917.1"/>
    </source>
</evidence>
<dbReference type="SMART" id="SM00382">
    <property type="entry name" value="AAA"/>
    <property type="match status" value="1"/>
</dbReference>
<dbReference type="STRING" id="1004.SAMN05661012_04685"/>
<reference evidence="2 4" key="1">
    <citation type="submission" date="2016-11" db="EMBL/GenBank/DDBJ databases">
        <authorList>
            <person name="Jaros S."/>
            <person name="Januszkiewicz K."/>
            <person name="Wedrychowicz H."/>
        </authorList>
    </citation>
    <scope>NUCLEOTIDE SEQUENCE [LARGE SCALE GENOMIC DNA]</scope>
    <source>
        <strain evidence="2 4">DSM 784</strain>
    </source>
</reference>
<keyword evidence="5" id="KW-1185">Reference proteome</keyword>
<sequence>MSVYDLTIQETVNVDFEEIFFTAENKAALSQVIKEYKYLDELKKYGLQIDNKILLHGQSGCGKTTTAKAIATALKKKITIVNLSNLVSSRIGETSKNLQSLFALSARQQSVLFLDEFDLMGKTRDNNEDNDVGEMRRLVNSLIQEIDYLPAECLLICATNHYEMIDPAILRRFQLKIKYELPADEELDGYYEKMLMPFPEHLQDLDRKYGISYAEVKDYIHTTMKKRIIAELEAKNQHTPIQ</sequence>
<name>A0A1K1S4H1_9BACT</name>
<proteinExistence type="predicted"/>
<dbReference type="SUPFAM" id="SSF52540">
    <property type="entry name" value="P-loop containing nucleoside triphosphate hydrolases"/>
    <property type="match status" value="1"/>
</dbReference>
<dbReference type="GO" id="GO:0016887">
    <property type="term" value="F:ATP hydrolysis activity"/>
    <property type="evidence" value="ECO:0007669"/>
    <property type="project" value="InterPro"/>
</dbReference>
<evidence type="ECO:0000313" key="4">
    <source>
        <dbReference type="Proteomes" id="UP000183788"/>
    </source>
</evidence>
<dbReference type="Proteomes" id="UP000183788">
    <property type="component" value="Unassembled WGS sequence"/>
</dbReference>
<dbReference type="PANTHER" id="PTHR23077">
    <property type="entry name" value="AAA-FAMILY ATPASE"/>
    <property type="match status" value="1"/>
</dbReference>
<dbReference type="EMBL" id="FPIZ01000017">
    <property type="protein sequence ID" value="SFW78917.1"/>
    <property type="molecule type" value="Genomic_DNA"/>
</dbReference>
<protein>
    <submittedName>
        <fullName evidence="3">ATP-binding protein</fullName>
    </submittedName>
    <submittedName>
        <fullName evidence="2">ATPase family associated with various cellular activities (AAA)</fullName>
    </submittedName>
</protein>
<dbReference type="OrthoDB" id="7438987at2"/>
<dbReference type="AlphaFoldDB" id="A0A1K1S4H1"/>
<dbReference type="GO" id="GO:0005524">
    <property type="term" value="F:ATP binding"/>
    <property type="evidence" value="ECO:0007669"/>
    <property type="project" value="UniProtKB-KW"/>
</dbReference>
<dbReference type="EMBL" id="CP140154">
    <property type="protein sequence ID" value="WQG90600.1"/>
    <property type="molecule type" value="Genomic_DNA"/>
</dbReference>
<dbReference type="RefSeq" id="WP_072363654.1">
    <property type="nucleotide sequence ID" value="NZ_CP139972.1"/>
</dbReference>
<dbReference type="Gene3D" id="3.40.50.300">
    <property type="entry name" value="P-loop containing nucleotide triphosphate hydrolases"/>
    <property type="match status" value="1"/>
</dbReference>
<keyword evidence="3" id="KW-0067">ATP-binding</keyword>
<dbReference type="InterPro" id="IPR027417">
    <property type="entry name" value="P-loop_NTPase"/>
</dbReference>
<feature type="domain" description="AAA+ ATPase" evidence="1">
    <location>
        <begin position="49"/>
        <end position="183"/>
    </location>
</feature>
<dbReference type="Pfam" id="PF00004">
    <property type="entry name" value="AAA"/>
    <property type="match status" value="1"/>
</dbReference>
<reference evidence="3 5" key="2">
    <citation type="submission" date="2023-11" db="EMBL/GenBank/DDBJ databases">
        <title>MicrobeMod: A computational toolkit for identifying prokaryotic methylation and restriction-modification with nanopore sequencing.</title>
        <authorList>
            <person name="Crits-Christoph A."/>
            <person name="Kang S.C."/>
            <person name="Lee H."/>
            <person name="Ostrov N."/>
        </authorList>
    </citation>
    <scope>NUCLEOTIDE SEQUENCE [LARGE SCALE GENOMIC DNA]</scope>
    <source>
        <strain evidence="3 5">ATCC 23090</strain>
    </source>
</reference>
<dbReference type="InterPro" id="IPR003593">
    <property type="entry name" value="AAA+_ATPase"/>
</dbReference>
<organism evidence="2 4">
    <name type="scientific">Chitinophaga sancti</name>
    <dbReference type="NCBI Taxonomy" id="1004"/>
    <lineage>
        <taxon>Bacteria</taxon>
        <taxon>Pseudomonadati</taxon>
        <taxon>Bacteroidota</taxon>
        <taxon>Chitinophagia</taxon>
        <taxon>Chitinophagales</taxon>
        <taxon>Chitinophagaceae</taxon>
        <taxon>Chitinophaga</taxon>
    </lineage>
</organism>
<evidence type="ECO:0000313" key="5">
    <source>
        <dbReference type="Proteomes" id="UP001326715"/>
    </source>
</evidence>
<dbReference type="InterPro" id="IPR003959">
    <property type="entry name" value="ATPase_AAA_core"/>
</dbReference>
<dbReference type="Proteomes" id="UP001326715">
    <property type="component" value="Chromosome"/>
</dbReference>
<dbReference type="InterPro" id="IPR050168">
    <property type="entry name" value="AAA_ATPase_domain"/>
</dbReference>
<keyword evidence="3" id="KW-0547">Nucleotide-binding</keyword>
<accession>A0A1K1S4H1</accession>
<dbReference type="PANTHER" id="PTHR23077:SF198">
    <property type="entry name" value="ATP-DEPENDENT ZINC METALLOPROTEASE FTSH"/>
    <property type="match status" value="1"/>
</dbReference>
<gene>
    <name evidence="2" type="ORF">SAMN05661012_04685</name>
    <name evidence="3" type="ORF">SR876_03765</name>
</gene>
<dbReference type="CDD" id="cd19481">
    <property type="entry name" value="RecA-like_protease"/>
    <property type="match status" value="1"/>
</dbReference>
<evidence type="ECO:0000313" key="3">
    <source>
        <dbReference type="EMBL" id="WQG90600.1"/>
    </source>
</evidence>
<evidence type="ECO:0000259" key="1">
    <source>
        <dbReference type="SMART" id="SM00382"/>
    </source>
</evidence>